<evidence type="ECO:0000313" key="10">
    <source>
        <dbReference type="EMBL" id="KAK2161396.1"/>
    </source>
</evidence>
<dbReference type="CDD" id="cd00200">
    <property type="entry name" value="WD40"/>
    <property type="match status" value="1"/>
</dbReference>
<evidence type="ECO:0000313" key="11">
    <source>
        <dbReference type="Proteomes" id="UP001208570"/>
    </source>
</evidence>
<proteinExistence type="inferred from homology"/>
<evidence type="ECO:0000256" key="6">
    <source>
        <dbReference type="ARBA" id="ARBA00023163"/>
    </source>
</evidence>
<dbReference type="GO" id="GO:0005669">
    <property type="term" value="C:transcription factor TFIID complex"/>
    <property type="evidence" value="ECO:0007669"/>
    <property type="project" value="TreeGrafter"/>
</dbReference>
<evidence type="ECO:0000256" key="8">
    <source>
        <dbReference type="PROSITE-ProRule" id="PRU00221"/>
    </source>
</evidence>
<dbReference type="GO" id="GO:0006367">
    <property type="term" value="P:transcription initiation at RNA polymerase II promoter"/>
    <property type="evidence" value="ECO:0007669"/>
    <property type="project" value="TreeGrafter"/>
</dbReference>
<keyword evidence="7" id="KW-0539">Nucleus</keyword>
<dbReference type="InterPro" id="IPR007582">
    <property type="entry name" value="TFIID_NTD2"/>
</dbReference>
<dbReference type="InterPro" id="IPR037264">
    <property type="entry name" value="TFIID_NTD2_sf"/>
</dbReference>
<reference evidence="10" key="1">
    <citation type="journal article" date="2023" name="Mol. Biol. Evol.">
        <title>Third-Generation Sequencing Reveals the Adaptive Role of the Epigenome in Three Deep-Sea Polychaetes.</title>
        <authorList>
            <person name="Perez M."/>
            <person name="Aroh O."/>
            <person name="Sun Y."/>
            <person name="Lan Y."/>
            <person name="Juniper S.K."/>
            <person name="Young C.R."/>
            <person name="Angers B."/>
            <person name="Qian P.Y."/>
        </authorList>
    </citation>
    <scope>NUCLEOTIDE SEQUENCE</scope>
    <source>
        <strain evidence="10">P08H-3</strain>
    </source>
</reference>
<dbReference type="PROSITE" id="PS50082">
    <property type="entry name" value="WD_REPEATS_2"/>
    <property type="match status" value="6"/>
</dbReference>
<feature type="repeat" description="WD" evidence="8">
    <location>
        <begin position="400"/>
        <end position="431"/>
    </location>
</feature>
<dbReference type="Gene3D" id="2.130.10.10">
    <property type="entry name" value="YVTN repeat-like/Quinoprotein amine dehydrogenase"/>
    <property type="match status" value="2"/>
</dbReference>
<dbReference type="InterPro" id="IPR015943">
    <property type="entry name" value="WD40/YVTN_repeat-like_dom_sf"/>
</dbReference>
<evidence type="ECO:0000256" key="5">
    <source>
        <dbReference type="ARBA" id="ARBA00023015"/>
    </source>
</evidence>
<evidence type="ECO:0000259" key="9">
    <source>
        <dbReference type="Pfam" id="PF04494"/>
    </source>
</evidence>
<dbReference type="InterPro" id="IPR001680">
    <property type="entry name" value="WD40_rpt"/>
</dbReference>
<dbReference type="PANTHER" id="PTHR19879:SF1">
    <property type="entry name" value="CANNONBALL-RELATED"/>
    <property type="match status" value="1"/>
</dbReference>
<dbReference type="Pfam" id="PF00400">
    <property type="entry name" value="WD40"/>
    <property type="match status" value="6"/>
</dbReference>
<feature type="repeat" description="WD" evidence="8">
    <location>
        <begin position="281"/>
        <end position="322"/>
    </location>
</feature>
<comment type="similarity">
    <text evidence="2">Belongs to the WD repeat TAF5 family.</text>
</comment>
<keyword evidence="3 8" id="KW-0853">WD repeat</keyword>
<feature type="repeat" description="WD" evidence="8">
    <location>
        <begin position="484"/>
        <end position="525"/>
    </location>
</feature>
<dbReference type="Pfam" id="PF04494">
    <property type="entry name" value="TFIID_NTD2"/>
    <property type="match status" value="1"/>
</dbReference>
<protein>
    <recommendedName>
        <fullName evidence="9">TFIID subunit TAF5 NTD2 domain-containing protein</fullName>
    </recommendedName>
</protein>
<keyword evidence="6" id="KW-0804">Transcription</keyword>
<sequence>MNETVKLCVSADSADNTETGDTDDDFLPFRGNRFLFDIQDGTEPIQKKEKKHCQGVQEMALSKAVTNESSISNCYTYSSILVDPGLCHQQFNKLKMYLSEAIESYQRELLPLLYPLFIHIYLELLCSGHKTPAHKFYSMYQGFFRDNESNESVLNKLQEMFSKDDVVLCNEVNEFREHKYSYSLSEESFHYLFRYLKNEESTLLLQVFNKHFDFRVGEWESLSSGLQTEEKNCDQMALASPPCTPENKVIQNEISLSSLQQCIKKVRDGPPCLPSVCLYSLTNASQGLCSVDLSNDMSLLVSGYEDSSLRLWSLTSEKLQSATCEVNPSQVHMSGDYCEDIKKTNNLHVGKEREMIVMRGHSGAIYGTKFTADNNFMLSASEDTTVRLWDLSTHTNRAVYHGHNYPVWSIDTSPVVGYFVTSSHDRTARLWTTDRIYPLRNFIGHTADVDCVKFHPNCNYIATGGADRVVRLWSVHDGQSVRLFQGHKAGIFALAFSHDGKILASAGEDRHVKLWDLNTGSLYKDLRGHTDIVYSLCFNPQSTILASGGADGTIRLWNVEDISQANPTTTISLTNQGISSPELLGCFPVKAFTVHHFHYSTRNLLLAIAAS</sequence>
<dbReference type="InterPro" id="IPR036322">
    <property type="entry name" value="WD40_repeat_dom_sf"/>
</dbReference>
<comment type="caution">
    <text evidence="10">The sequence shown here is derived from an EMBL/GenBank/DDBJ whole genome shotgun (WGS) entry which is preliminary data.</text>
</comment>
<evidence type="ECO:0000256" key="7">
    <source>
        <dbReference type="ARBA" id="ARBA00023242"/>
    </source>
</evidence>
<dbReference type="PANTHER" id="PTHR19879">
    <property type="entry name" value="TRANSCRIPTION INITIATION FACTOR TFIID"/>
    <property type="match status" value="1"/>
</dbReference>
<evidence type="ECO:0000256" key="4">
    <source>
        <dbReference type="ARBA" id="ARBA00022737"/>
    </source>
</evidence>
<dbReference type="PROSITE" id="PS00678">
    <property type="entry name" value="WD_REPEATS_1"/>
    <property type="match status" value="3"/>
</dbReference>
<dbReference type="PROSITE" id="PS50294">
    <property type="entry name" value="WD_REPEATS_REGION"/>
    <property type="match status" value="6"/>
</dbReference>
<gene>
    <name evidence="10" type="ORF">LSH36_117g03091</name>
</gene>
<dbReference type="GO" id="GO:0016251">
    <property type="term" value="F:RNA polymerase II general transcription initiation factor activity"/>
    <property type="evidence" value="ECO:0007669"/>
    <property type="project" value="TreeGrafter"/>
</dbReference>
<dbReference type="CDD" id="cd08044">
    <property type="entry name" value="TAF5_NTD2"/>
    <property type="match status" value="1"/>
</dbReference>
<feature type="repeat" description="WD" evidence="8">
    <location>
        <begin position="358"/>
        <end position="399"/>
    </location>
</feature>
<name>A0AAD9NAU3_9ANNE</name>
<dbReference type="SUPFAM" id="SSF160897">
    <property type="entry name" value="Taf5 N-terminal domain-like"/>
    <property type="match status" value="1"/>
</dbReference>
<organism evidence="10 11">
    <name type="scientific">Paralvinella palmiformis</name>
    <dbReference type="NCBI Taxonomy" id="53620"/>
    <lineage>
        <taxon>Eukaryota</taxon>
        <taxon>Metazoa</taxon>
        <taxon>Spiralia</taxon>
        <taxon>Lophotrochozoa</taxon>
        <taxon>Annelida</taxon>
        <taxon>Polychaeta</taxon>
        <taxon>Sedentaria</taxon>
        <taxon>Canalipalpata</taxon>
        <taxon>Terebellida</taxon>
        <taxon>Terebelliformia</taxon>
        <taxon>Alvinellidae</taxon>
        <taxon>Paralvinella</taxon>
    </lineage>
</organism>
<feature type="repeat" description="WD" evidence="8">
    <location>
        <begin position="442"/>
        <end position="483"/>
    </location>
</feature>
<dbReference type="AlphaFoldDB" id="A0AAD9NAU3"/>
<evidence type="ECO:0000256" key="1">
    <source>
        <dbReference type="ARBA" id="ARBA00004123"/>
    </source>
</evidence>
<dbReference type="InterPro" id="IPR019775">
    <property type="entry name" value="WD40_repeat_CS"/>
</dbReference>
<keyword evidence="5" id="KW-0805">Transcription regulation</keyword>
<dbReference type="SUPFAM" id="SSF50978">
    <property type="entry name" value="WD40 repeat-like"/>
    <property type="match status" value="1"/>
</dbReference>
<dbReference type="Gene3D" id="1.25.40.500">
    <property type="entry name" value="TFIID subunit TAF5, NTD2 domain"/>
    <property type="match status" value="1"/>
</dbReference>
<dbReference type="Proteomes" id="UP001208570">
    <property type="component" value="Unassembled WGS sequence"/>
</dbReference>
<dbReference type="EMBL" id="JAODUP010000117">
    <property type="protein sequence ID" value="KAK2161396.1"/>
    <property type="molecule type" value="Genomic_DNA"/>
</dbReference>
<dbReference type="PRINTS" id="PR00320">
    <property type="entry name" value="GPROTEINBRPT"/>
</dbReference>
<evidence type="ECO:0000256" key="3">
    <source>
        <dbReference type="ARBA" id="ARBA00022574"/>
    </source>
</evidence>
<keyword evidence="11" id="KW-1185">Reference proteome</keyword>
<keyword evidence="4" id="KW-0677">Repeat</keyword>
<evidence type="ECO:0000256" key="2">
    <source>
        <dbReference type="ARBA" id="ARBA00009435"/>
    </source>
</evidence>
<feature type="repeat" description="WD" evidence="8">
    <location>
        <begin position="526"/>
        <end position="567"/>
    </location>
</feature>
<comment type="subcellular location">
    <subcellularLocation>
        <location evidence="1">Nucleus</location>
    </subcellularLocation>
</comment>
<feature type="domain" description="TFIID subunit TAF5 NTD2" evidence="9">
    <location>
        <begin position="84"/>
        <end position="211"/>
    </location>
</feature>
<accession>A0AAD9NAU3</accession>
<dbReference type="InterPro" id="IPR020472">
    <property type="entry name" value="WD40_PAC1"/>
</dbReference>
<dbReference type="SMART" id="SM00320">
    <property type="entry name" value="WD40"/>
    <property type="match status" value="6"/>
</dbReference>